<comment type="caution">
    <text evidence="1">The sequence shown here is derived from an EMBL/GenBank/DDBJ whole genome shotgun (WGS) entry which is preliminary data.</text>
</comment>
<protein>
    <submittedName>
        <fullName evidence="1">Uncharacterized protein</fullName>
    </submittedName>
</protein>
<dbReference type="Proteomes" id="UP000533598">
    <property type="component" value="Unassembled WGS sequence"/>
</dbReference>
<dbReference type="AlphaFoldDB" id="A0A7W7FUU8"/>
<accession>A0A7W7FUU8</accession>
<sequence>MDRRSEHYDPVDGEYTYFGWVREGDPSDQLSELLRHWTTPQGHHHEQRYTHDRGWVRSWIWEDVKDNRKSGWVLPVTAEAAERFKAELAVAVIAAAYLEERRQADWANPVIPPVRP</sequence>
<evidence type="ECO:0000313" key="1">
    <source>
        <dbReference type="EMBL" id="MBB4679731.1"/>
    </source>
</evidence>
<keyword evidence="2" id="KW-1185">Reference proteome</keyword>
<dbReference type="EMBL" id="JACHMH010000001">
    <property type="protein sequence ID" value="MBB4679731.1"/>
    <property type="molecule type" value="Genomic_DNA"/>
</dbReference>
<reference evidence="1 2" key="1">
    <citation type="submission" date="2020-08" db="EMBL/GenBank/DDBJ databases">
        <title>Sequencing the genomes of 1000 actinobacteria strains.</title>
        <authorList>
            <person name="Klenk H.-P."/>
        </authorList>
    </citation>
    <scope>NUCLEOTIDE SEQUENCE [LARGE SCALE GENOMIC DNA]</scope>
    <source>
        <strain evidence="1 2">DSM 44230</strain>
    </source>
</reference>
<name>A0A7W7FUU8_9PSEU</name>
<dbReference type="RefSeq" id="WP_185005445.1">
    <property type="nucleotide sequence ID" value="NZ_BAAAUI010000001.1"/>
</dbReference>
<evidence type="ECO:0000313" key="2">
    <source>
        <dbReference type="Proteomes" id="UP000533598"/>
    </source>
</evidence>
<organism evidence="1 2">
    <name type="scientific">Crossiella cryophila</name>
    <dbReference type="NCBI Taxonomy" id="43355"/>
    <lineage>
        <taxon>Bacteria</taxon>
        <taxon>Bacillati</taxon>
        <taxon>Actinomycetota</taxon>
        <taxon>Actinomycetes</taxon>
        <taxon>Pseudonocardiales</taxon>
        <taxon>Pseudonocardiaceae</taxon>
        <taxon>Crossiella</taxon>
    </lineage>
</organism>
<proteinExistence type="predicted"/>
<gene>
    <name evidence="1" type="ORF">HNR67_005849</name>
</gene>